<accession>A0A1H5PBS6</accession>
<sequence>MTPSIGPRTRRLGRVAAVAAVAVLALGGCSGDDVPDAAAGTSESGDGPRPLTGDEAQRLSMMRYTNYTDGVRAVRFEVVDNGRTLTVDGWADFAQHVGYAQVGADGADPELVAWTLSEFTSHAPVGPASADGPPLPPPDDTAWTTSALAPEQSRLHAVLALVFQAASDRPDNPLLLQQTDARWLRSDEVGGVAVDVVAGPTADRAHDPATATSAADGSDATVRYWVDEQGRLLRLETRLGGAGDWTTVDFADAPGVDIAGAFLTTTASG</sequence>
<protein>
    <recommendedName>
        <fullName evidence="5">Lipoprotein</fullName>
    </recommendedName>
</protein>
<evidence type="ECO:0000313" key="3">
    <source>
        <dbReference type="EMBL" id="SEF11024.1"/>
    </source>
</evidence>
<evidence type="ECO:0000256" key="1">
    <source>
        <dbReference type="SAM" id="MobiDB-lite"/>
    </source>
</evidence>
<feature type="chain" id="PRO_5010307463" description="Lipoprotein" evidence="2">
    <location>
        <begin position="32"/>
        <end position="269"/>
    </location>
</feature>
<organism evidence="3 4">
    <name type="scientific">Jiangella alba</name>
    <dbReference type="NCBI Taxonomy" id="561176"/>
    <lineage>
        <taxon>Bacteria</taxon>
        <taxon>Bacillati</taxon>
        <taxon>Actinomycetota</taxon>
        <taxon>Actinomycetes</taxon>
        <taxon>Jiangellales</taxon>
        <taxon>Jiangellaceae</taxon>
        <taxon>Jiangella</taxon>
    </lineage>
</organism>
<gene>
    <name evidence="3" type="ORF">SAMN04488561_4020</name>
</gene>
<keyword evidence="2" id="KW-0732">Signal</keyword>
<proteinExistence type="predicted"/>
<feature type="signal peptide" evidence="2">
    <location>
        <begin position="1"/>
        <end position="31"/>
    </location>
</feature>
<feature type="region of interest" description="Disordered" evidence="1">
    <location>
        <begin position="33"/>
        <end position="54"/>
    </location>
</feature>
<reference evidence="4" key="1">
    <citation type="submission" date="2016-10" db="EMBL/GenBank/DDBJ databases">
        <authorList>
            <person name="Varghese N."/>
            <person name="Submissions S."/>
        </authorList>
    </citation>
    <scope>NUCLEOTIDE SEQUENCE [LARGE SCALE GENOMIC DNA]</scope>
    <source>
        <strain evidence="4">DSM 45237</strain>
    </source>
</reference>
<dbReference type="RefSeq" id="WP_083288321.1">
    <property type="nucleotide sequence ID" value="NZ_FNUC01000004.1"/>
</dbReference>
<dbReference type="OrthoDB" id="3673753at2"/>
<evidence type="ECO:0000256" key="2">
    <source>
        <dbReference type="SAM" id="SignalP"/>
    </source>
</evidence>
<keyword evidence="4" id="KW-1185">Reference proteome</keyword>
<evidence type="ECO:0000313" key="4">
    <source>
        <dbReference type="Proteomes" id="UP000181980"/>
    </source>
</evidence>
<dbReference type="STRING" id="561176.SAMN04488561_4020"/>
<evidence type="ECO:0008006" key="5">
    <source>
        <dbReference type="Google" id="ProtNLM"/>
    </source>
</evidence>
<dbReference type="Proteomes" id="UP000181980">
    <property type="component" value="Unassembled WGS sequence"/>
</dbReference>
<dbReference type="EMBL" id="FNUC01000004">
    <property type="protein sequence ID" value="SEF11024.1"/>
    <property type="molecule type" value="Genomic_DNA"/>
</dbReference>
<dbReference type="AlphaFoldDB" id="A0A1H5PBS6"/>
<name>A0A1H5PBS6_9ACTN</name>